<sequence length="208" mass="22898">MSQRMDRQGGRPPLRRRRARGVVLVVALVIIVVVSMLTVWSMRGSLFDERLAGNNRDHQVAFQAAELGLRFCEGVVVSGQPAALFNRMYRKDMSAIANPAAPPLDSSGERKLGYLDANGRQFWEVPSNWDTSLNAEPNTNVIVIPASDGVTLREAAAAPRCFIEEIRKPSRVRNTQTGMAINIHYRVTALGTGISPGTQVTLQSEVRQ</sequence>
<evidence type="ECO:0000313" key="4">
    <source>
        <dbReference type="EMBL" id="QEZ47489.1"/>
    </source>
</evidence>
<evidence type="ECO:0000259" key="2">
    <source>
        <dbReference type="Pfam" id="PF13681"/>
    </source>
</evidence>
<feature type="domain" description="Type 4 fimbrial biogenesis protein PilX N-terminal" evidence="3">
    <location>
        <begin position="20"/>
        <end position="70"/>
    </location>
</feature>
<name>A0A5P3VRS8_9BURK</name>
<reference evidence="4 5" key="1">
    <citation type="submission" date="2018-09" db="EMBL/GenBank/DDBJ databases">
        <title>Complete genome sequence of Cupriavidus oxalaticus T2, a bacterium capable of phenol tolerance and degradation.</title>
        <authorList>
            <person name="Yan J."/>
        </authorList>
    </citation>
    <scope>NUCLEOTIDE SEQUENCE [LARGE SCALE GENOMIC DNA]</scope>
    <source>
        <strain evidence="4 5">T2</strain>
    </source>
</reference>
<evidence type="ECO:0000313" key="5">
    <source>
        <dbReference type="Proteomes" id="UP000325743"/>
    </source>
</evidence>
<gene>
    <name evidence="4" type="ORF">D2917_25540</name>
</gene>
<keyword evidence="1" id="KW-0472">Membrane</keyword>
<accession>A0A5P3VRS8</accession>
<proteinExistence type="predicted"/>
<dbReference type="AlphaFoldDB" id="A0A5P3VRS8"/>
<keyword evidence="1" id="KW-1133">Transmembrane helix</keyword>
<feature type="transmembrane region" description="Helical" evidence="1">
    <location>
        <begin position="21"/>
        <end position="42"/>
    </location>
</feature>
<dbReference type="Pfam" id="PF14341">
    <property type="entry name" value="PilX_N"/>
    <property type="match status" value="1"/>
</dbReference>
<dbReference type="EMBL" id="CP032519">
    <property type="protein sequence ID" value="QEZ47489.1"/>
    <property type="molecule type" value="Genomic_DNA"/>
</dbReference>
<evidence type="ECO:0000259" key="3">
    <source>
        <dbReference type="Pfam" id="PF14341"/>
    </source>
</evidence>
<protein>
    <recommendedName>
        <fullName evidence="6">Type IV pilus assembly protein PilX</fullName>
    </recommendedName>
</protein>
<organism evidence="4 5">
    <name type="scientific">Cupriavidus oxalaticus</name>
    <dbReference type="NCBI Taxonomy" id="96344"/>
    <lineage>
        <taxon>Bacteria</taxon>
        <taxon>Pseudomonadati</taxon>
        <taxon>Pseudomonadota</taxon>
        <taxon>Betaproteobacteria</taxon>
        <taxon>Burkholderiales</taxon>
        <taxon>Burkholderiaceae</taxon>
        <taxon>Cupriavidus</taxon>
    </lineage>
</organism>
<keyword evidence="1" id="KW-0812">Transmembrane</keyword>
<dbReference type="Proteomes" id="UP000325743">
    <property type="component" value="Chromosome 2"/>
</dbReference>
<dbReference type="Pfam" id="PF13681">
    <property type="entry name" value="PilX"/>
    <property type="match status" value="1"/>
</dbReference>
<dbReference type="InterPro" id="IPR025205">
    <property type="entry name" value="PilX/PilW_C"/>
</dbReference>
<evidence type="ECO:0000256" key="1">
    <source>
        <dbReference type="SAM" id="Phobius"/>
    </source>
</evidence>
<feature type="domain" description="PilX/PilW C-terminal" evidence="2">
    <location>
        <begin position="126"/>
        <end position="207"/>
    </location>
</feature>
<evidence type="ECO:0008006" key="6">
    <source>
        <dbReference type="Google" id="ProtNLM"/>
    </source>
</evidence>
<dbReference type="InterPro" id="IPR025746">
    <property type="entry name" value="PilX_N_dom"/>
</dbReference>